<dbReference type="Pfam" id="PF07690">
    <property type="entry name" value="MFS_1"/>
    <property type="match status" value="1"/>
</dbReference>
<accession>A0A7S7M7G6</accession>
<feature type="transmembrane region" description="Helical" evidence="5">
    <location>
        <begin position="416"/>
        <end position="440"/>
    </location>
</feature>
<feature type="transmembrane region" description="Helical" evidence="5">
    <location>
        <begin position="318"/>
        <end position="336"/>
    </location>
</feature>
<dbReference type="PANTHER" id="PTHR23518">
    <property type="entry name" value="C-METHYLTRANSFERASE"/>
    <property type="match status" value="1"/>
</dbReference>
<dbReference type="InterPro" id="IPR011701">
    <property type="entry name" value="MFS"/>
</dbReference>
<feature type="transmembrane region" description="Helical" evidence="5">
    <location>
        <begin position="201"/>
        <end position="221"/>
    </location>
</feature>
<feature type="transmembrane region" description="Helical" evidence="5">
    <location>
        <begin position="21"/>
        <end position="38"/>
    </location>
</feature>
<keyword evidence="2 5" id="KW-0812">Transmembrane</keyword>
<keyword evidence="8" id="KW-1185">Reference proteome</keyword>
<feature type="transmembrane region" description="Helical" evidence="5">
    <location>
        <begin position="374"/>
        <end position="396"/>
    </location>
</feature>
<name>A0A7S7M7G6_9ACTN</name>
<evidence type="ECO:0000256" key="3">
    <source>
        <dbReference type="ARBA" id="ARBA00022989"/>
    </source>
</evidence>
<dbReference type="PROSITE" id="PS50850">
    <property type="entry name" value="MFS"/>
    <property type="match status" value="1"/>
</dbReference>
<dbReference type="GO" id="GO:0005886">
    <property type="term" value="C:plasma membrane"/>
    <property type="evidence" value="ECO:0007669"/>
    <property type="project" value="UniProtKB-SubCell"/>
</dbReference>
<dbReference type="GO" id="GO:0022857">
    <property type="term" value="F:transmembrane transporter activity"/>
    <property type="evidence" value="ECO:0007669"/>
    <property type="project" value="InterPro"/>
</dbReference>
<evidence type="ECO:0000259" key="6">
    <source>
        <dbReference type="PROSITE" id="PS50850"/>
    </source>
</evidence>
<sequence>MADKTRRTASRATNPTVSRTTWLVIVLLAFVGQVAWAVENNFLNLFVQDSFGASLQDVALMVSASALTATLTTLFVGAWSDRVRRRKVFVVAGAALWGVSIIGFASIQGISDTLSPDATQAARMGVTLTIVFDCVMTFFGSLSNDAAFNAWLTDVTDETNRGRVEGVNSAMPLIAMLAVFGGAMALMHVGDDGTVTYDYPALFVTVGVLVGAAAVVAGILMRDSHPASSVEQGWLRGVARNFSPVAMRENPVLYLVLLGYCIFSTALQVFMPYYVLYLRLPYVLGEDYVFVMAPGIVIAAVFTIFYGRRLDKLGFERAVRLPLVLFVAGCLALTLLTSVAGVFVGSVLMLCGYLGAVACFAAEVRNNTPADRAGVLQGVRMFMVVLVPMLVGPWIGSAVSSGSGAIGGFGVVGDGFTPSSLIFLAGALVSLAVVPTLVAVRRRRHAVE</sequence>
<gene>
    <name evidence="7" type="ORF">INP52_05010</name>
</gene>
<protein>
    <submittedName>
        <fullName evidence="7">MFS transporter</fullName>
    </submittedName>
</protein>
<comment type="subcellular location">
    <subcellularLocation>
        <location evidence="1">Cell membrane</location>
        <topology evidence="1">Multi-pass membrane protein</topology>
    </subcellularLocation>
</comment>
<evidence type="ECO:0000256" key="1">
    <source>
        <dbReference type="ARBA" id="ARBA00004651"/>
    </source>
</evidence>
<dbReference type="KEGG" id="tio:INP52_05010"/>
<keyword evidence="4 5" id="KW-0472">Membrane</keyword>
<feature type="transmembrane region" description="Helical" evidence="5">
    <location>
        <begin position="170"/>
        <end position="189"/>
    </location>
</feature>
<dbReference type="AlphaFoldDB" id="A0A7S7M7G6"/>
<proteinExistence type="predicted"/>
<feature type="transmembrane region" description="Helical" evidence="5">
    <location>
        <begin position="122"/>
        <end position="142"/>
    </location>
</feature>
<feature type="transmembrane region" description="Helical" evidence="5">
    <location>
        <begin position="342"/>
        <end position="362"/>
    </location>
</feature>
<dbReference type="InterPro" id="IPR020846">
    <property type="entry name" value="MFS_dom"/>
</dbReference>
<evidence type="ECO:0000256" key="4">
    <source>
        <dbReference type="ARBA" id="ARBA00023136"/>
    </source>
</evidence>
<feature type="transmembrane region" description="Helical" evidence="5">
    <location>
        <begin position="58"/>
        <end position="76"/>
    </location>
</feature>
<evidence type="ECO:0000256" key="5">
    <source>
        <dbReference type="SAM" id="Phobius"/>
    </source>
</evidence>
<dbReference type="SUPFAM" id="SSF103473">
    <property type="entry name" value="MFS general substrate transporter"/>
    <property type="match status" value="1"/>
</dbReference>
<evidence type="ECO:0000313" key="7">
    <source>
        <dbReference type="EMBL" id="QOY59812.1"/>
    </source>
</evidence>
<dbReference type="EMBL" id="CP063767">
    <property type="protein sequence ID" value="QOY59812.1"/>
    <property type="molecule type" value="Genomic_DNA"/>
</dbReference>
<organism evidence="7 8">
    <name type="scientific">Thermophilibacter immobilis</name>
    <dbReference type="NCBI Taxonomy" id="2779519"/>
    <lineage>
        <taxon>Bacteria</taxon>
        <taxon>Bacillati</taxon>
        <taxon>Actinomycetota</taxon>
        <taxon>Coriobacteriia</taxon>
        <taxon>Coriobacteriales</taxon>
        <taxon>Atopobiaceae</taxon>
        <taxon>Thermophilibacter</taxon>
    </lineage>
</organism>
<dbReference type="InterPro" id="IPR036259">
    <property type="entry name" value="MFS_trans_sf"/>
</dbReference>
<dbReference type="RefSeq" id="WP_194369600.1">
    <property type="nucleotide sequence ID" value="NZ_CP063767.1"/>
</dbReference>
<keyword evidence="3 5" id="KW-1133">Transmembrane helix</keyword>
<evidence type="ECO:0000313" key="8">
    <source>
        <dbReference type="Proteomes" id="UP000593735"/>
    </source>
</evidence>
<dbReference type="PANTHER" id="PTHR23518:SF2">
    <property type="entry name" value="MAJOR FACILITATOR SUPERFAMILY TRANSPORTER"/>
    <property type="match status" value="1"/>
</dbReference>
<feature type="transmembrane region" description="Helical" evidence="5">
    <location>
        <begin position="88"/>
        <end position="110"/>
    </location>
</feature>
<dbReference type="Proteomes" id="UP000593735">
    <property type="component" value="Chromosome"/>
</dbReference>
<feature type="transmembrane region" description="Helical" evidence="5">
    <location>
        <begin position="288"/>
        <end position="306"/>
    </location>
</feature>
<evidence type="ECO:0000256" key="2">
    <source>
        <dbReference type="ARBA" id="ARBA00022692"/>
    </source>
</evidence>
<reference evidence="7 8" key="1">
    <citation type="submission" date="2020-10" db="EMBL/GenBank/DDBJ databases">
        <title>Olsenella immobilis sp.nov., isolated from the mud in a fermentation cellar used for the production of Chinese strong-flavoured liquor.</title>
        <authorList>
            <person name="Lu L."/>
        </authorList>
    </citation>
    <scope>NUCLEOTIDE SEQUENCE [LARGE SCALE GENOMIC DNA]</scope>
    <source>
        <strain evidence="7 8">LZLJ-2</strain>
    </source>
</reference>
<feature type="domain" description="Major facilitator superfamily (MFS) profile" evidence="6">
    <location>
        <begin position="21"/>
        <end position="444"/>
    </location>
</feature>
<dbReference type="Gene3D" id="1.20.1250.20">
    <property type="entry name" value="MFS general substrate transporter like domains"/>
    <property type="match status" value="1"/>
</dbReference>
<feature type="transmembrane region" description="Helical" evidence="5">
    <location>
        <begin position="252"/>
        <end position="276"/>
    </location>
</feature>